<proteinExistence type="predicted"/>
<keyword evidence="2" id="KW-1185">Reference proteome</keyword>
<evidence type="ECO:0000313" key="1">
    <source>
        <dbReference type="EMBL" id="RCW44277.1"/>
    </source>
</evidence>
<dbReference type="RefSeq" id="WP_114381823.1">
    <property type="nucleotide sequence ID" value="NZ_QPJD01000012.1"/>
</dbReference>
<dbReference type="PANTHER" id="PTHR38045">
    <property type="entry name" value="CHROMOSOME 1, WHOLE GENOME SHOTGUN SEQUENCE"/>
    <property type="match status" value="1"/>
</dbReference>
<dbReference type="AlphaFoldDB" id="A0A368VRJ3"/>
<dbReference type="Proteomes" id="UP000252415">
    <property type="component" value="Unassembled WGS sequence"/>
</dbReference>
<comment type="caution">
    <text evidence="1">The sequence shown here is derived from an EMBL/GenBank/DDBJ whole genome shotgun (WGS) entry which is preliminary data.</text>
</comment>
<dbReference type="InterPro" id="IPR008929">
    <property type="entry name" value="Chondroitin_lyas"/>
</dbReference>
<dbReference type="Gene3D" id="1.50.10.100">
    <property type="entry name" value="Chondroitin AC/alginate lyase"/>
    <property type="match status" value="1"/>
</dbReference>
<protein>
    <submittedName>
        <fullName evidence="1">Heparinase II/III-like protein</fullName>
    </submittedName>
</protein>
<dbReference type="OrthoDB" id="9793856at2"/>
<dbReference type="PANTHER" id="PTHR38045:SF1">
    <property type="entry name" value="HEPARINASE II_III-LIKE PROTEIN"/>
    <property type="match status" value="1"/>
</dbReference>
<accession>A0A368VRJ3</accession>
<gene>
    <name evidence="1" type="ORF">DFP97_112141</name>
</gene>
<evidence type="ECO:0000313" key="2">
    <source>
        <dbReference type="Proteomes" id="UP000252415"/>
    </source>
</evidence>
<dbReference type="EMBL" id="QPJD01000012">
    <property type="protein sequence ID" value="RCW44277.1"/>
    <property type="molecule type" value="Genomic_DNA"/>
</dbReference>
<name>A0A368VRJ3_9BACL</name>
<dbReference type="SUPFAM" id="SSF48230">
    <property type="entry name" value="Chondroitin AC/alginate lyase"/>
    <property type="match status" value="1"/>
</dbReference>
<sequence length="610" mass="68740">MKPELIKEVLEQSRKRGLTLLAPDSTTGELTARLLGSKANQTLLEEIKTEADRFVQTPDPELTYSLFRVYGDTGERLTYERVYFERRKRLNAFVIMTLLEPDNAEYQAAAFNTIWSICNEFTWCLPAHFNAGAAKLDIDLFAAETGFALSEILLLLGDRIPDLLRKRIEGEVEHRLLRPFLEEGPYGWETADHNWAAVCAGSIGAAAIYLIEDDARLSEVLKRVLDALECYLTGFGDDGACAEGYLYWQYGFGYYVYFAQLLKAATNGGINLFASNKVKEIALFQQKCFTDGNTVVNFSDSPSESGIFMGLSCCLHGEYDEVAVPDASLRAGYSADHCGRWAPAIRNLICLKEEWIESVHDKPKWPAESYYLPDVQWLLSRHITEDGGSYSFAAKGGHNEEPHNHNDAGHFIVHADGQAYLADLGSGMYTAQYFGPDRYTLWCNGSQGHSVPIIEGLYQQNGASFLATVKEAYSSERYDQLVLELSSAYGHPKLEQLERRFRFVKEGLPILTLTDTILFAESSGEPAERFVTERFITFMAPELASEGRILIKGKRQLSIFYDYKVWEPIVTSRSDIDHFGRERFWYTLDFHAAATAGRPLAAPFIFQFDS</sequence>
<dbReference type="Gene3D" id="2.70.98.70">
    <property type="match status" value="1"/>
</dbReference>
<organism evidence="1 2">
    <name type="scientific">Paenibacillus prosopidis</name>
    <dbReference type="NCBI Taxonomy" id="630520"/>
    <lineage>
        <taxon>Bacteria</taxon>
        <taxon>Bacillati</taxon>
        <taxon>Bacillota</taxon>
        <taxon>Bacilli</taxon>
        <taxon>Bacillales</taxon>
        <taxon>Paenibacillaceae</taxon>
        <taxon>Paenibacillus</taxon>
    </lineage>
</organism>
<reference evidence="1 2" key="1">
    <citation type="submission" date="2018-07" db="EMBL/GenBank/DDBJ databases">
        <title>Genomic Encyclopedia of Type Strains, Phase III (KMG-III): the genomes of soil and plant-associated and newly described type strains.</title>
        <authorList>
            <person name="Whitman W."/>
        </authorList>
    </citation>
    <scope>NUCLEOTIDE SEQUENCE [LARGE SCALE GENOMIC DNA]</scope>
    <source>
        <strain evidence="1 2">CECT 7506</strain>
    </source>
</reference>